<dbReference type="SUPFAM" id="SSF54184">
    <property type="entry name" value="Penicillin-binding protein 2x (pbp-2x), c-terminal domain"/>
    <property type="match status" value="1"/>
</dbReference>
<dbReference type="SMART" id="SM00740">
    <property type="entry name" value="PASTA"/>
    <property type="match status" value="1"/>
</dbReference>
<comment type="similarity">
    <text evidence="2">Belongs to the transpeptidase family.</text>
</comment>
<dbReference type="CDD" id="cd06573">
    <property type="entry name" value="PASTA"/>
    <property type="match status" value="1"/>
</dbReference>
<dbReference type="InterPro" id="IPR001460">
    <property type="entry name" value="PCN-bd_Tpept"/>
</dbReference>
<dbReference type="EMBL" id="JALPRK010000009">
    <property type="protein sequence ID" value="MCK8487839.1"/>
    <property type="molecule type" value="Genomic_DNA"/>
</dbReference>
<dbReference type="PANTHER" id="PTHR30627:SF1">
    <property type="entry name" value="PEPTIDOGLYCAN D,D-TRANSPEPTIDASE FTSI"/>
    <property type="match status" value="1"/>
</dbReference>
<dbReference type="AlphaFoldDB" id="A0A9X1XYW5"/>
<dbReference type="PANTHER" id="PTHR30627">
    <property type="entry name" value="PEPTIDOGLYCAN D,D-TRANSPEPTIDASE"/>
    <property type="match status" value="1"/>
</dbReference>
<dbReference type="NCBIfam" id="TIGR02214">
    <property type="entry name" value="spoVD_pbp"/>
    <property type="match status" value="1"/>
</dbReference>
<dbReference type="Pfam" id="PF00905">
    <property type="entry name" value="Transpeptidase"/>
    <property type="match status" value="1"/>
</dbReference>
<organism evidence="5 6">
    <name type="scientific">Paenibacillus mellifer</name>
    <dbReference type="NCBI Taxonomy" id="2937794"/>
    <lineage>
        <taxon>Bacteria</taxon>
        <taxon>Bacillati</taxon>
        <taxon>Bacillota</taxon>
        <taxon>Bacilli</taxon>
        <taxon>Bacillales</taxon>
        <taxon>Paenibacillaceae</taxon>
        <taxon>Paenibacillus</taxon>
    </lineage>
</organism>
<reference evidence="5" key="1">
    <citation type="submission" date="2022-04" db="EMBL/GenBank/DDBJ databases">
        <authorList>
            <person name="Seo M.-J."/>
        </authorList>
    </citation>
    <scope>NUCLEOTIDE SEQUENCE</scope>
    <source>
        <strain evidence="5">MBLB2552</strain>
    </source>
</reference>
<dbReference type="Gene3D" id="3.40.710.10">
    <property type="entry name" value="DD-peptidase/beta-lactamase superfamily"/>
    <property type="match status" value="1"/>
</dbReference>
<dbReference type="PROSITE" id="PS51178">
    <property type="entry name" value="PASTA"/>
    <property type="match status" value="1"/>
</dbReference>
<sequence length="654" mass="71207">MKVSKFTVRRRLFWLLMVLCLLFAALAVRLAYVQIGKGAELSAKAEDSWRRNIPYSAKRGEISDRNGNVLAYNITTPTVMAIPVQIKSPEQTAKSLAPLLGMTEESVLKSITKRQSIVRLQPGGRKITMEKAQQIRDLALPGIVVAEDNKRYYPFGGLAAHILGFTGGYNQGLTGVESKYDSLLSGMNGSVSYLSDAGGRLMPGSSEKYVEPKDGLNLNLTIDKTIQSIIERELDQAMDRLQADSALTIAMNPKTGEILGMAARPGYEPGAYQEYDSAVYNRNLPIWMTYEPGSTFKIITLAAALEEKKVDLLNDRFFDPGYVKVGGATLRCWKKGGHGSQTFLQVVENSCNPGFVALGQRLGKETLFQYIKNFGFGSKTGIDLNGEENGILFKLPQVGPVELATTSFGQGVSVTPIQQIAAVSAAINGGKLFKPFVAKSWTNPDTGEVVSETKPQLVRQVISEETSKQIRTALESVVANGTGGNAFIDGYRVGGKTGTAQKVVNGRYSQNEHIVSFIGFAPADDPQIVVYTAVDNPQGIQFGGVVAAPIVRNIMEDALEYMKVPPRQQQVTKKYKYGETPIVTVPDLIGHTTQEIYEDLNMNFNLARSGAGNVVLNQAPKAGSRVEKGSTIRIYMGSEAEAEQQHDHNPITSE</sequence>
<dbReference type="InterPro" id="IPR005543">
    <property type="entry name" value="PASTA_dom"/>
</dbReference>
<dbReference type="GO" id="GO:0008658">
    <property type="term" value="F:penicillin binding"/>
    <property type="evidence" value="ECO:0007669"/>
    <property type="project" value="InterPro"/>
</dbReference>
<dbReference type="InterPro" id="IPR050515">
    <property type="entry name" value="Beta-lactam/transpept"/>
</dbReference>
<dbReference type="Gene3D" id="3.90.1310.10">
    <property type="entry name" value="Penicillin-binding protein 2a (Domain 2)"/>
    <property type="match status" value="1"/>
</dbReference>
<feature type="domain" description="PASTA" evidence="4">
    <location>
        <begin position="579"/>
        <end position="638"/>
    </location>
</feature>
<dbReference type="GO" id="GO:0071555">
    <property type="term" value="P:cell wall organization"/>
    <property type="evidence" value="ECO:0007669"/>
    <property type="project" value="TreeGrafter"/>
</dbReference>
<dbReference type="Gene3D" id="3.30.10.20">
    <property type="match status" value="1"/>
</dbReference>
<name>A0A9X1XYW5_9BACL</name>
<dbReference type="SUPFAM" id="SSF56601">
    <property type="entry name" value="beta-lactamase/transpeptidase-like"/>
    <property type="match status" value="1"/>
</dbReference>
<dbReference type="InterPro" id="IPR012338">
    <property type="entry name" value="Beta-lactam/transpept-like"/>
</dbReference>
<dbReference type="Pfam" id="PF03717">
    <property type="entry name" value="PBP_dimer"/>
    <property type="match status" value="1"/>
</dbReference>
<proteinExistence type="inferred from homology"/>
<dbReference type="RefSeq" id="WP_248551926.1">
    <property type="nucleotide sequence ID" value="NZ_JALPRK010000009.1"/>
</dbReference>
<dbReference type="GO" id="GO:0005886">
    <property type="term" value="C:plasma membrane"/>
    <property type="evidence" value="ECO:0007669"/>
    <property type="project" value="TreeGrafter"/>
</dbReference>
<evidence type="ECO:0000256" key="3">
    <source>
        <dbReference type="ARBA" id="ARBA00023136"/>
    </source>
</evidence>
<evidence type="ECO:0000313" key="6">
    <source>
        <dbReference type="Proteomes" id="UP001139534"/>
    </source>
</evidence>
<evidence type="ECO:0000256" key="2">
    <source>
        <dbReference type="ARBA" id="ARBA00007171"/>
    </source>
</evidence>
<gene>
    <name evidence="5" type="ORF">M0651_11705</name>
</gene>
<keyword evidence="6" id="KW-1185">Reference proteome</keyword>
<evidence type="ECO:0000259" key="4">
    <source>
        <dbReference type="PROSITE" id="PS51178"/>
    </source>
</evidence>
<accession>A0A9X1XYW5</accession>
<dbReference type="Pfam" id="PF03793">
    <property type="entry name" value="PASTA"/>
    <property type="match status" value="1"/>
</dbReference>
<comment type="caution">
    <text evidence="5">The sequence shown here is derived from an EMBL/GenBank/DDBJ whole genome shotgun (WGS) entry which is preliminary data.</text>
</comment>
<protein>
    <submittedName>
        <fullName evidence="5">Stage V sporulation protein D</fullName>
    </submittedName>
</protein>
<evidence type="ECO:0000313" key="5">
    <source>
        <dbReference type="EMBL" id="MCK8487839.1"/>
    </source>
</evidence>
<dbReference type="InterPro" id="IPR005311">
    <property type="entry name" value="PBP_dimer"/>
</dbReference>
<dbReference type="InterPro" id="IPR036138">
    <property type="entry name" value="PBP_dimer_sf"/>
</dbReference>
<evidence type="ECO:0000256" key="1">
    <source>
        <dbReference type="ARBA" id="ARBA00004370"/>
    </source>
</evidence>
<dbReference type="SUPFAM" id="SSF56519">
    <property type="entry name" value="Penicillin binding protein dimerisation domain"/>
    <property type="match status" value="1"/>
</dbReference>
<dbReference type="InterPro" id="IPR011927">
    <property type="entry name" value="SpoVD_pbp"/>
</dbReference>
<dbReference type="Gene3D" id="3.30.450.330">
    <property type="match status" value="1"/>
</dbReference>
<dbReference type="Proteomes" id="UP001139534">
    <property type="component" value="Unassembled WGS sequence"/>
</dbReference>
<comment type="subcellular location">
    <subcellularLocation>
        <location evidence="1">Membrane</location>
    </subcellularLocation>
</comment>
<keyword evidence="3" id="KW-0472">Membrane</keyword>